<dbReference type="Proteomes" id="UP001358586">
    <property type="component" value="Chromosome 2"/>
</dbReference>
<evidence type="ECO:0000313" key="2">
    <source>
        <dbReference type="Proteomes" id="UP001358586"/>
    </source>
</evidence>
<proteinExistence type="predicted"/>
<protein>
    <submittedName>
        <fullName evidence="1">Uncharacterized protein</fullName>
    </submittedName>
</protein>
<gene>
    <name evidence="1" type="ORF">PVK06_005256</name>
</gene>
<reference evidence="1 2" key="1">
    <citation type="submission" date="2023-03" db="EMBL/GenBank/DDBJ databases">
        <title>WGS of Gossypium arboreum.</title>
        <authorList>
            <person name="Yu D."/>
        </authorList>
    </citation>
    <scope>NUCLEOTIDE SEQUENCE [LARGE SCALE GENOMIC DNA]</scope>
    <source>
        <tissue evidence="1">Leaf</tissue>
    </source>
</reference>
<accession>A0ABR0QU51</accession>
<sequence length="150" mass="17162">MGHEILLTNIKTVFIRHGLEQRCPKCGAEDETLIHALKDYLTYQEILSIGGWKASTISKKYSCCIDWLEDMMKVLDKRAMADLMTTLWNCWNNRNKYIFKVGVNKIGYGTIARDDENFVLRGGGSFIEMMMSAKEAKCYAFEASSMSAEY</sequence>
<organism evidence="1 2">
    <name type="scientific">Gossypium arboreum</name>
    <name type="common">Tree cotton</name>
    <name type="synonym">Gossypium nanking</name>
    <dbReference type="NCBI Taxonomy" id="29729"/>
    <lineage>
        <taxon>Eukaryota</taxon>
        <taxon>Viridiplantae</taxon>
        <taxon>Streptophyta</taxon>
        <taxon>Embryophyta</taxon>
        <taxon>Tracheophyta</taxon>
        <taxon>Spermatophyta</taxon>
        <taxon>Magnoliopsida</taxon>
        <taxon>eudicotyledons</taxon>
        <taxon>Gunneridae</taxon>
        <taxon>Pentapetalae</taxon>
        <taxon>rosids</taxon>
        <taxon>malvids</taxon>
        <taxon>Malvales</taxon>
        <taxon>Malvaceae</taxon>
        <taxon>Malvoideae</taxon>
        <taxon>Gossypium</taxon>
    </lineage>
</organism>
<name>A0ABR0QU51_GOSAR</name>
<comment type="caution">
    <text evidence="1">The sequence shown here is derived from an EMBL/GenBank/DDBJ whole genome shotgun (WGS) entry which is preliminary data.</text>
</comment>
<evidence type="ECO:0000313" key="1">
    <source>
        <dbReference type="EMBL" id="KAK5842845.1"/>
    </source>
</evidence>
<keyword evidence="2" id="KW-1185">Reference proteome</keyword>
<dbReference type="EMBL" id="JARKNE010000002">
    <property type="protein sequence ID" value="KAK5842845.1"/>
    <property type="molecule type" value="Genomic_DNA"/>
</dbReference>